<evidence type="ECO:0000313" key="2">
    <source>
        <dbReference type="EMBL" id="KJA14594.1"/>
    </source>
</evidence>
<protein>
    <submittedName>
        <fullName evidence="2">Uncharacterized protein</fullName>
    </submittedName>
</protein>
<evidence type="ECO:0000313" key="3">
    <source>
        <dbReference type="Proteomes" id="UP000054270"/>
    </source>
</evidence>
<name>A0A0D2N5Z8_HYPSF</name>
<dbReference type="Proteomes" id="UP000054270">
    <property type="component" value="Unassembled WGS sequence"/>
</dbReference>
<gene>
    <name evidence="2" type="ORF">HYPSUDRAFT_208593</name>
</gene>
<sequence length="104" mass="11615">MSQEPPSTLSAGLETNQPGMNDALASVVKVYVESLIKDKSSNKRIHEESDSLPEKDFQTLGRMYGRQGNPFLKVDAIVNFGLKHETIEETDENPGVEQQELQPR</sequence>
<feature type="region of interest" description="Disordered" evidence="1">
    <location>
        <begin position="85"/>
        <end position="104"/>
    </location>
</feature>
<accession>A0A0D2N5Z8</accession>
<dbReference type="AlphaFoldDB" id="A0A0D2N5Z8"/>
<reference evidence="3" key="1">
    <citation type="submission" date="2014-04" db="EMBL/GenBank/DDBJ databases">
        <title>Evolutionary Origins and Diversification of the Mycorrhizal Mutualists.</title>
        <authorList>
            <consortium name="DOE Joint Genome Institute"/>
            <consortium name="Mycorrhizal Genomics Consortium"/>
            <person name="Kohler A."/>
            <person name="Kuo A."/>
            <person name="Nagy L.G."/>
            <person name="Floudas D."/>
            <person name="Copeland A."/>
            <person name="Barry K.W."/>
            <person name="Cichocki N."/>
            <person name="Veneault-Fourrey C."/>
            <person name="LaButti K."/>
            <person name="Lindquist E.A."/>
            <person name="Lipzen A."/>
            <person name="Lundell T."/>
            <person name="Morin E."/>
            <person name="Murat C."/>
            <person name="Riley R."/>
            <person name="Ohm R."/>
            <person name="Sun H."/>
            <person name="Tunlid A."/>
            <person name="Henrissat B."/>
            <person name="Grigoriev I.V."/>
            <person name="Hibbett D.S."/>
            <person name="Martin F."/>
        </authorList>
    </citation>
    <scope>NUCLEOTIDE SEQUENCE [LARGE SCALE GENOMIC DNA]</scope>
    <source>
        <strain evidence="3">FD-334 SS-4</strain>
    </source>
</reference>
<keyword evidence="3" id="KW-1185">Reference proteome</keyword>
<evidence type="ECO:0000256" key="1">
    <source>
        <dbReference type="SAM" id="MobiDB-lite"/>
    </source>
</evidence>
<dbReference type="EMBL" id="KN817673">
    <property type="protein sequence ID" value="KJA14594.1"/>
    <property type="molecule type" value="Genomic_DNA"/>
</dbReference>
<organism evidence="2 3">
    <name type="scientific">Hypholoma sublateritium (strain FD-334 SS-4)</name>
    <dbReference type="NCBI Taxonomy" id="945553"/>
    <lineage>
        <taxon>Eukaryota</taxon>
        <taxon>Fungi</taxon>
        <taxon>Dikarya</taxon>
        <taxon>Basidiomycota</taxon>
        <taxon>Agaricomycotina</taxon>
        <taxon>Agaricomycetes</taxon>
        <taxon>Agaricomycetidae</taxon>
        <taxon>Agaricales</taxon>
        <taxon>Agaricineae</taxon>
        <taxon>Strophariaceae</taxon>
        <taxon>Hypholoma</taxon>
    </lineage>
</organism>
<proteinExistence type="predicted"/>